<gene>
    <name evidence="1" type="ORF">JIN87_12925</name>
</gene>
<sequence length="479" mass="53489">MLPIVLVHGYSSEGASNTVEEIYGTLGSDLQAKLGAQVLDLNLSRWISLSDGIALDDVSFAMERALKAHGDLLANGFHVVIHSTGALVVRNWIKLYSPRPCPIQNLVHLAGANFGSGLAHIGRGQMARWARFFKGTGRGVKILNELEFGASKTIDLHSHFTEAGNDMYHDYQVQEFCLIGSQTLSAMRHLPIRYVKEDSSDNTVRTSAGNLNFNLLRVAPTDAAFELSVDALQTLIKRRHEEEIIDTSEIYQFDLSDVASERQPVPFAIAYETAHFGDKIGIVTGSKNRSQVVPLIAKALTTPYDTSKYAATAATFESARQKTFQRAARLRSSALEWNKQSQYEGHAQLIFRLRDQFGAAVEDFDITIRSTPPRTSKNKLEHMIEDKHLNKKDKGTITFYLRTQSFNKRSKKWVELLDNVPTVHLEITAHEDHSPEIAFAPLSIKLTPTQIRALIQSFRTTIVDITLLRLPSGKVFELS</sequence>
<reference evidence="1" key="1">
    <citation type="submission" date="2021-01" db="EMBL/GenBank/DDBJ databases">
        <title>Modified the classification status of verrucomicrobia.</title>
        <authorList>
            <person name="Feng X."/>
        </authorList>
    </citation>
    <scope>NUCLEOTIDE SEQUENCE</scope>
    <source>
        <strain evidence="1">KCTC 13126</strain>
    </source>
</reference>
<proteinExistence type="predicted"/>
<dbReference type="SUPFAM" id="SSF53474">
    <property type="entry name" value="alpha/beta-Hydrolases"/>
    <property type="match status" value="1"/>
</dbReference>
<comment type="caution">
    <text evidence="1">The sequence shown here is derived from an EMBL/GenBank/DDBJ whole genome shotgun (WGS) entry which is preliminary data.</text>
</comment>
<name>A0A934VRS1_9BACT</name>
<evidence type="ECO:0000313" key="1">
    <source>
        <dbReference type="EMBL" id="MBK1877774.1"/>
    </source>
</evidence>
<keyword evidence="2" id="KW-1185">Reference proteome</keyword>
<dbReference type="Proteomes" id="UP000617628">
    <property type="component" value="Unassembled WGS sequence"/>
</dbReference>
<evidence type="ECO:0000313" key="2">
    <source>
        <dbReference type="Proteomes" id="UP000617628"/>
    </source>
</evidence>
<accession>A0A934VRS1</accession>
<dbReference type="RefSeq" id="WP_200355988.1">
    <property type="nucleotide sequence ID" value="NZ_JAENIL010000022.1"/>
</dbReference>
<dbReference type="EMBL" id="JAENIL010000022">
    <property type="protein sequence ID" value="MBK1877774.1"/>
    <property type="molecule type" value="Genomic_DNA"/>
</dbReference>
<dbReference type="Gene3D" id="3.40.50.1820">
    <property type="entry name" value="alpha/beta hydrolase"/>
    <property type="match status" value="1"/>
</dbReference>
<evidence type="ECO:0008006" key="3">
    <source>
        <dbReference type="Google" id="ProtNLM"/>
    </source>
</evidence>
<dbReference type="AlphaFoldDB" id="A0A934VRS1"/>
<dbReference type="InterPro" id="IPR029058">
    <property type="entry name" value="AB_hydrolase_fold"/>
</dbReference>
<protein>
    <recommendedName>
        <fullName evidence="3">Alpha/beta hydrolase</fullName>
    </recommendedName>
</protein>
<organism evidence="1 2">
    <name type="scientific">Pelagicoccus mobilis</name>
    <dbReference type="NCBI Taxonomy" id="415221"/>
    <lineage>
        <taxon>Bacteria</taxon>
        <taxon>Pseudomonadati</taxon>
        <taxon>Verrucomicrobiota</taxon>
        <taxon>Opitutia</taxon>
        <taxon>Puniceicoccales</taxon>
        <taxon>Pelagicoccaceae</taxon>
        <taxon>Pelagicoccus</taxon>
    </lineage>
</organism>